<organism evidence="2 3">
    <name type="scientific">Thelohanellus kitauei</name>
    <name type="common">Myxosporean</name>
    <dbReference type="NCBI Taxonomy" id="669202"/>
    <lineage>
        <taxon>Eukaryota</taxon>
        <taxon>Metazoa</taxon>
        <taxon>Cnidaria</taxon>
        <taxon>Myxozoa</taxon>
        <taxon>Myxosporea</taxon>
        <taxon>Bivalvulida</taxon>
        <taxon>Platysporina</taxon>
        <taxon>Myxobolidae</taxon>
        <taxon>Thelohanellus</taxon>
    </lineage>
</organism>
<reference evidence="2 3" key="1">
    <citation type="journal article" date="2014" name="Genome Biol. Evol.">
        <title>The genome of the myxosporean Thelohanellus kitauei shows adaptations to nutrient acquisition within its fish host.</title>
        <authorList>
            <person name="Yang Y."/>
            <person name="Xiong J."/>
            <person name="Zhou Z."/>
            <person name="Huo F."/>
            <person name="Miao W."/>
            <person name="Ran C."/>
            <person name="Liu Y."/>
            <person name="Zhang J."/>
            <person name="Feng J."/>
            <person name="Wang M."/>
            <person name="Wang M."/>
            <person name="Wang L."/>
            <person name="Yao B."/>
        </authorList>
    </citation>
    <scope>NUCLEOTIDE SEQUENCE [LARGE SCALE GENOMIC DNA]</scope>
    <source>
        <strain evidence="2">Wuqing</strain>
    </source>
</reference>
<evidence type="ECO:0000313" key="3">
    <source>
        <dbReference type="Proteomes" id="UP000031668"/>
    </source>
</evidence>
<sequence length="119" mass="13461">MSTKQSRYITTGDDVSVMTYLNLFSLLQTHSQRIDAHSVINQQITQSFPQPGYAYYLVLQLKPWTTTKPSTDHDDQKTLAEHELPKEEDIKPDTHDINIGHVGPNTMDIPIEPTPLNGT</sequence>
<gene>
    <name evidence="2" type="ORF">RF11_09562</name>
</gene>
<proteinExistence type="predicted"/>
<name>A0A0C2N489_THEKT</name>
<feature type="compositionally biased region" description="Basic and acidic residues" evidence="1">
    <location>
        <begin position="82"/>
        <end position="98"/>
    </location>
</feature>
<dbReference type="Proteomes" id="UP000031668">
    <property type="component" value="Unassembled WGS sequence"/>
</dbReference>
<dbReference type="AlphaFoldDB" id="A0A0C2N489"/>
<protein>
    <submittedName>
        <fullName evidence="2">Uncharacterized protein</fullName>
    </submittedName>
</protein>
<accession>A0A0C2N489</accession>
<comment type="caution">
    <text evidence="2">The sequence shown here is derived from an EMBL/GenBank/DDBJ whole genome shotgun (WGS) entry which is preliminary data.</text>
</comment>
<feature type="region of interest" description="Disordered" evidence="1">
    <location>
        <begin position="82"/>
        <end position="119"/>
    </location>
</feature>
<evidence type="ECO:0000256" key="1">
    <source>
        <dbReference type="SAM" id="MobiDB-lite"/>
    </source>
</evidence>
<keyword evidence="3" id="KW-1185">Reference proteome</keyword>
<dbReference type="EMBL" id="JWZT01002732">
    <property type="protein sequence ID" value="KII68687.1"/>
    <property type="molecule type" value="Genomic_DNA"/>
</dbReference>
<evidence type="ECO:0000313" key="2">
    <source>
        <dbReference type="EMBL" id="KII68687.1"/>
    </source>
</evidence>